<dbReference type="HAMAP" id="MF_01631">
    <property type="entry name" value="GlmU"/>
    <property type="match status" value="1"/>
</dbReference>
<dbReference type="Pfam" id="PF12804">
    <property type="entry name" value="NTP_transf_3"/>
    <property type="match status" value="1"/>
</dbReference>
<keyword evidence="6 18" id="KW-0548">Nucleotidyltransferase</keyword>
<dbReference type="PANTHER" id="PTHR43584">
    <property type="entry name" value="NUCLEOTIDYL TRANSFERASE"/>
    <property type="match status" value="1"/>
</dbReference>
<dbReference type="InterPro" id="IPR050065">
    <property type="entry name" value="GlmU-like"/>
</dbReference>
<dbReference type="Proteomes" id="UP001244552">
    <property type="component" value="Unassembled WGS sequence"/>
</dbReference>
<feature type="binding site" evidence="18">
    <location>
        <begin position="83"/>
        <end position="84"/>
    </location>
    <ligand>
        <name>UDP-N-acetyl-alpha-D-glucosamine</name>
        <dbReference type="ChEBI" id="CHEBI:57705"/>
    </ligand>
</feature>
<comment type="catalytic activity">
    <reaction evidence="16 18">
        <text>N-acetyl-alpha-D-glucosamine 1-phosphate + UTP + H(+) = UDP-N-acetyl-alpha-D-glucosamine + diphosphate</text>
        <dbReference type="Rhea" id="RHEA:13509"/>
        <dbReference type="ChEBI" id="CHEBI:15378"/>
        <dbReference type="ChEBI" id="CHEBI:33019"/>
        <dbReference type="ChEBI" id="CHEBI:46398"/>
        <dbReference type="ChEBI" id="CHEBI:57705"/>
        <dbReference type="ChEBI" id="CHEBI:57776"/>
        <dbReference type="EC" id="2.7.7.23"/>
    </reaction>
</comment>
<feature type="binding site" evidence="18">
    <location>
        <position position="355"/>
    </location>
    <ligand>
        <name>UDP-N-acetyl-alpha-D-glucosamine</name>
        <dbReference type="ChEBI" id="CHEBI:57705"/>
    </ligand>
</feature>
<dbReference type="PANTHER" id="PTHR43584:SF3">
    <property type="entry name" value="BIFUNCTIONAL PROTEIN GLMU"/>
    <property type="match status" value="1"/>
</dbReference>
<evidence type="ECO:0000313" key="21">
    <source>
        <dbReference type="Proteomes" id="UP001244552"/>
    </source>
</evidence>
<feature type="binding site" evidence="18">
    <location>
        <position position="233"/>
    </location>
    <ligand>
        <name>Mg(2+)</name>
        <dbReference type="ChEBI" id="CHEBI:18420"/>
    </ligand>
</feature>
<sequence length="454" mass="47387">MAPATPHRPLACVILAAGKGTRMKSDLPKVLHRVAGRPMVGHVLAAVTALDPDHVVVVVGPGMDSVAAAVAPYPVAVQHEQRGTADAVRAAFGLLEGFTGDVVVLYGDTPLVTPDTLRAMVQARRQAADPAVVVLGMRPDDPGAYGRLILNARGGLEKIVEYLDASEEERAVTLCNAGLMAFDGARMFDLIGSVGNDNAKSEYYLTDVVQIARRAGMACSVVEAAPAEVVGVNSRAELSEVERLMQRRLRKAAMDNGATLIDPDSTFFSVDTRLGRDVVVGPGCVFGAGVTVGDGVEIKPYCHLEGVRIDRGAVIGPFARLRPGAEIGPDVHIGNFVEVKNAVIEAGAKANHLTYIGDARVGPKANIGAGTITCNYDGFGKHRTDIGAGAFIGSNTALVAPVTVGDGAIVGAGSVVTTAVEADALAVARGNQKAYAGWARNFRERKQKEKAKKA</sequence>
<feature type="domain" description="MobA-like NTP transferase" evidence="19">
    <location>
        <begin position="12"/>
        <end position="135"/>
    </location>
</feature>
<accession>A0ABU0MI63</accession>
<evidence type="ECO:0000256" key="11">
    <source>
        <dbReference type="ARBA" id="ARBA00022984"/>
    </source>
</evidence>
<reference evidence="20 21" key="1">
    <citation type="submission" date="2023-07" db="EMBL/GenBank/DDBJ databases">
        <title>Genomic Encyclopedia of Type Strains, Phase IV (KMG-IV): sequencing the most valuable type-strain genomes for metagenomic binning, comparative biology and taxonomic classification.</title>
        <authorList>
            <person name="Goeker M."/>
        </authorList>
    </citation>
    <scope>NUCLEOTIDE SEQUENCE [LARGE SCALE GENOMIC DNA]</scope>
    <source>
        <strain evidence="20 21">DSM 19922</strain>
    </source>
</reference>
<proteinExistence type="inferred from homology"/>
<dbReference type="CDD" id="cd02540">
    <property type="entry name" value="GT2_GlmU_N_bac"/>
    <property type="match status" value="1"/>
</dbReference>
<evidence type="ECO:0000256" key="9">
    <source>
        <dbReference type="ARBA" id="ARBA00022842"/>
    </source>
</evidence>
<protein>
    <recommendedName>
        <fullName evidence="18">Bifunctional protein GlmU</fullName>
    </recommendedName>
    <domain>
        <recommendedName>
            <fullName evidence="18">UDP-N-acetylglucosamine pyrophosphorylase</fullName>
            <ecNumber evidence="18">2.7.7.23</ecNumber>
        </recommendedName>
        <alternativeName>
            <fullName evidence="18">N-acetylglucosamine-1-phosphate uridyltransferase</fullName>
        </alternativeName>
    </domain>
    <domain>
        <recommendedName>
            <fullName evidence="18">Glucosamine-1-phosphate N-acetyltransferase</fullName>
            <ecNumber evidence="18">2.3.1.157</ecNumber>
        </recommendedName>
    </domain>
</protein>
<feature type="binding site" evidence="18">
    <location>
        <position position="366"/>
    </location>
    <ligand>
        <name>UDP-N-acetyl-alpha-D-glucosamine</name>
        <dbReference type="ChEBI" id="CHEBI:57705"/>
    </ligand>
</feature>
<keyword evidence="12 18" id="KW-0511">Multifunctional enzyme</keyword>
<evidence type="ECO:0000256" key="18">
    <source>
        <dbReference type="HAMAP-Rule" id="MF_01631"/>
    </source>
</evidence>
<evidence type="ECO:0000256" key="5">
    <source>
        <dbReference type="ARBA" id="ARBA00022679"/>
    </source>
</evidence>
<keyword evidence="10 18" id="KW-0133">Cell shape</keyword>
<evidence type="ECO:0000256" key="12">
    <source>
        <dbReference type="ARBA" id="ARBA00023268"/>
    </source>
</evidence>
<comment type="caution">
    <text evidence="20">The sequence shown here is derived from an EMBL/GenBank/DDBJ whole genome shotgun (WGS) entry which is preliminary data.</text>
</comment>
<dbReference type="InterPro" id="IPR011004">
    <property type="entry name" value="Trimer_LpxA-like_sf"/>
</dbReference>
<dbReference type="SUPFAM" id="SSF51161">
    <property type="entry name" value="Trimeric LpxA-like enzymes"/>
    <property type="match status" value="1"/>
</dbReference>
<comment type="pathway">
    <text evidence="18">Nucleotide-sugar biosynthesis; UDP-N-acetyl-alpha-D-glucosamine biosynthesis; N-acetyl-alpha-D-glucosamine 1-phosphate from alpha-D-glucosamine 6-phosphate (route II): step 2/2.</text>
</comment>
<feature type="binding site" evidence="18">
    <location>
        <position position="78"/>
    </location>
    <ligand>
        <name>UDP-N-acetyl-alpha-D-glucosamine</name>
        <dbReference type="ChEBI" id="CHEBI:57705"/>
    </ligand>
</feature>
<dbReference type="CDD" id="cd03353">
    <property type="entry name" value="LbH_GlmU_C"/>
    <property type="match status" value="1"/>
</dbReference>
<keyword evidence="8 18" id="KW-0677">Repeat</keyword>
<evidence type="ECO:0000256" key="10">
    <source>
        <dbReference type="ARBA" id="ARBA00022960"/>
    </source>
</evidence>
<dbReference type="EMBL" id="JAUSVU010000005">
    <property type="protein sequence ID" value="MDQ0533155.1"/>
    <property type="molecule type" value="Genomic_DNA"/>
</dbReference>
<dbReference type="EC" id="2.7.7.23" evidence="18"/>
<feature type="region of interest" description="Linker" evidence="18">
    <location>
        <begin position="236"/>
        <end position="256"/>
    </location>
</feature>
<evidence type="ECO:0000256" key="13">
    <source>
        <dbReference type="ARBA" id="ARBA00023315"/>
    </source>
</evidence>
<gene>
    <name evidence="18" type="primary">glmU</name>
    <name evidence="20" type="ORF">QO018_002004</name>
</gene>
<dbReference type="InterPro" id="IPR038009">
    <property type="entry name" value="GlmU_C_LbH"/>
</dbReference>
<dbReference type="NCBIfam" id="NF010933">
    <property type="entry name" value="PRK14353.1"/>
    <property type="match status" value="1"/>
</dbReference>
<evidence type="ECO:0000256" key="8">
    <source>
        <dbReference type="ARBA" id="ARBA00022737"/>
    </source>
</evidence>
<keyword evidence="14 18" id="KW-0961">Cell wall biogenesis/degradation</keyword>
<feature type="binding site" evidence="18">
    <location>
        <begin position="106"/>
        <end position="108"/>
    </location>
    <ligand>
        <name>UDP-N-acetyl-alpha-D-glucosamine</name>
        <dbReference type="ChEBI" id="CHEBI:57705"/>
    </ligand>
</feature>
<feature type="binding site" evidence="18">
    <location>
        <position position="429"/>
    </location>
    <ligand>
        <name>acetyl-CoA</name>
        <dbReference type="ChEBI" id="CHEBI:57288"/>
    </ligand>
</feature>
<keyword evidence="5 18" id="KW-0808">Transferase</keyword>
<feature type="binding site" evidence="18">
    <location>
        <position position="412"/>
    </location>
    <ligand>
        <name>acetyl-CoA</name>
        <dbReference type="ChEBI" id="CHEBI:57288"/>
    </ligand>
</feature>
<feature type="active site" description="Proton acceptor" evidence="18">
    <location>
        <position position="352"/>
    </location>
</feature>
<keyword evidence="4 18" id="KW-0963">Cytoplasm</keyword>
<comment type="function">
    <text evidence="17 18">Catalyzes the last two sequential reactions in the de novo biosynthetic pathway for UDP-N-acetylglucosamine (UDP-GlcNAc). The C-terminal domain catalyzes the transfer of acetyl group from acetyl coenzyme A to glucosamine-1-phosphate (GlcN-1-P) to produce N-acetylglucosamine-1-phosphate (GlcNAc-1-P), which is converted into UDP-GlcNAc by the transfer of uridine 5-monophosphate (from uridine 5-triphosphate), a reaction catalyzed by the N-terminal domain.</text>
</comment>
<feature type="binding site" evidence="18">
    <location>
        <position position="161"/>
    </location>
    <ligand>
        <name>UDP-N-acetyl-alpha-D-glucosamine</name>
        <dbReference type="ChEBI" id="CHEBI:57705"/>
    </ligand>
</feature>
<feature type="region of interest" description="Pyrophosphorylase" evidence="18">
    <location>
        <begin position="1"/>
        <end position="235"/>
    </location>
</feature>
<feature type="binding site" evidence="18">
    <location>
        <position position="369"/>
    </location>
    <ligand>
        <name>acetyl-CoA</name>
        <dbReference type="ChEBI" id="CHEBI:57288"/>
    </ligand>
</feature>
<evidence type="ECO:0000256" key="14">
    <source>
        <dbReference type="ARBA" id="ARBA00023316"/>
    </source>
</evidence>
<feature type="binding site" evidence="18">
    <location>
        <position position="146"/>
    </location>
    <ligand>
        <name>UDP-N-acetyl-alpha-D-glucosamine</name>
        <dbReference type="ChEBI" id="CHEBI:57705"/>
    </ligand>
</feature>
<feature type="binding site" evidence="18">
    <location>
        <position position="176"/>
    </location>
    <ligand>
        <name>UDP-N-acetyl-alpha-D-glucosamine</name>
        <dbReference type="ChEBI" id="CHEBI:57705"/>
    </ligand>
</feature>
<evidence type="ECO:0000256" key="7">
    <source>
        <dbReference type="ARBA" id="ARBA00022723"/>
    </source>
</evidence>
<keyword evidence="9 18" id="KW-0460">Magnesium</keyword>
<evidence type="ECO:0000256" key="16">
    <source>
        <dbReference type="ARBA" id="ARBA00048493"/>
    </source>
</evidence>
<dbReference type="InterPro" id="IPR001451">
    <property type="entry name" value="Hexapep"/>
</dbReference>
<feature type="binding site" evidence="18">
    <location>
        <position position="108"/>
    </location>
    <ligand>
        <name>Mg(2+)</name>
        <dbReference type="ChEBI" id="CHEBI:18420"/>
    </ligand>
</feature>
<dbReference type="NCBIfam" id="TIGR01173">
    <property type="entry name" value="glmU"/>
    <property type="match status" value="1"/>
</dbReference>
<feature type="binding site" evidence="18">
    <location>
        <position position="29"/>
    </location>
    <ligand>
        <name>UDP-N-acetyl-alpha-D-glucosamine</name>
        <dbReference type="ChEBI" id="CHEBI:57705"/>
    </ligand>
</feature>
<evidence type="ECO:0000256" key="1">
    <source>
        <dbReference type="ARBA" id="ARBA00004496"/>
    </source>
</evidence>
<comment type="pathway">
    <text evidence="18">Bacterial outer membrane biogenesis; LPS lipid A biosynthesis.</text>
</comment>
<comment type="catalytic activity">
    <reaction evidence="15 18">
        <text>alpha-D-glucosamine 1-phosphate + acetyl-CoA = N-acetyl-alpha-D-glucosamine 1-phosphate + CoA + H(+)</text>
        <dbReference type="Rhea" id="RHEA:13725"/>
        <dbReference type="ChEBI" id="CHEBI:15378"/>
        <dbReference type="ChEBI" id="CHEBI:57287"/>
        <dbReference type="ChEBI" id="CHEBI:57288"/>
        <dbReference type="ChEBI" id="CHEBI:57776"/>
        <dbReference type="ChEBI" id="CHEBI:58516"/>
        <dbReference type="EC" id="2.3.1.157"/>
    </reaction>
</comment>
<comment type="cofactor">
    <cofactor evidence="18">
        <name>Mg(2+)</name>
        <dbReference type="ChEBI" id="CHEBI:18420"/>
    </cofactor>
    <text evidence="18">Binds 1 Mg(2+) ion per subunit.</text>
</comment>
<feature type="binding site" evidence="18">
    <location>
        <position position="394"/>
    </location>
    <ligand>
        <name>acetyl-CoA</name>
        <dbReference type="ChEBI" id="CHEBI:57288"/>
    </ligand>
</feature>
<feature type="binding site" evidence="18">
    <location>
        <begin position="15"/>
        <end position="18"/>
    </location>
    <ligand>
        <name>UDP-N-acetyl-alpha-D-glucosamine</name>
        <dbReference type="ChEBI" id="CHEBI:57705"/>
    </ligand>
</feature>
<keyword evidence="21" id="KW-1185">Reference proteome</keyword>
<comment type="pathway">
    <text evidence="18">Nucleotide-sugar biosynthesis; UDP-N-acetyl-alpha-D-glucosamine biosynthesis; UDP-N-acetyl-alpha-D-glucosamine from N-acetyl-alpha-D-glucosamine 1-phosphate: step 1/1.</text>
</comment>
<evidence type="ECO:0000256" key="4">
    <source>
        <dbReference type="ARBA" id="ARBA00022490"/>
    </source>
</evidence>
<feature type="binding site" evidence="18">
    <location>
        <position position="233"/>
    </location>
    <ligand>
        <name>UDP-N-acetyl-alpha-D-glucosamine</name>
        <dbReference type="ChEBI" id="CHEBI:57705"/>
    </ligand>
</feature>
<evidence type="ECO:0000256" key="6">
    <source>
        <dbReference type="ARBA" id="ARBA00022695"/>
    </source>
</evidence>
<evidence type="ECO:0000313" key="20">
    <source>
        <dbReference type="EMBL" id="MDQ0533155.1"/>
    </source>
</evidence>
<dbReference type="GO" id="GO:0003977">
    <property type="term" value="F:UDP-N-acetylglucosamine diphosphorylase activity"/>
    <property type="evidence" value="ECO:0007669"/>
    <property type="project" value="UniProtKB-EC"/>
</dbReference>
<feature type="binding site" evidence="18">
    <location>
        <position position="322"/>
    </location>
    <ligand>
        <name>UDP-N-acetyl-alpha-D-glucosamine</name>
        <dbReference type="ChEBI" id="CHEBI:57705"/>
    </ligand>
</feature>
<dbReference type="Gene3D" id="2.160.10.10">
    <property type="entry name" value="Hexapeptide repeat proteins"/>
    <property type="match status" value="1"/>
</dbReference>
<dbReference type="GO" id="GO:0019134">
    <property type="term" value="F:glucosamine-1-phosphate N-acetyltransferase activity"/>
    <property type="evidence" value="ECO:0007669"/>
    <property type="project" value="UniProtKB-EC"/>
</dbReference>
<dbReference type="InterPro" id="IPR025877">
    <property type="entry name" value="MobA-like_NTP_Trfase"/>
</dbReference>
<dbReference type="Pfam" id="PF00132">
    <property type="entry name" value="Hexapep"/>
    <property type="match status" value="3"/>
</dbReference>
<dbReference type="EC" id="2.3.1.157" evidence="18"/>
<evidence type="ECO:0000256" key="2">
    <source>
        <dbReference type="ARBA" id="ARBA00007707"/>
    </source>
</evidence>
<feature type="region of interest" description="N-acetyltransferase" evidence="18">
    <location>
        <begin position="257"/>
        <end position="454"/>
    </location>
</feature>
<dbReference type="Gene3D" id="3.90.550.10">
    <property type="entry name" value="Spore Coat Polysaccharide Biosynthesis Protein SpsA, Chain A"/>
    <property type="match status" value="1"/>
</dbReference>
<comment type="subunit">
    <text evidence="18">Homotrimer.</text>
</comment>
<name>A0ABU0MI63_9PROT</name>
<comment type="similarity">
    <text evidence="2 18">In the C-terminal section; belongs to the transferase hexapeptide repeat family.</text>
</comment>
<dbReference type="RefSeq" id="WP_209980929.1">
    <property type="nucleotide sequence ID" value="NZ_JAGINO010000005.1"/>
</dbReference>
<keyword evidence="13 18" id="KW-0012">Acyltransferase</keyword>
<comment type="subcellular location">
    <subcellularLocation>
        <location evidence="1 18">Cytoplasm</location>
    </subcellularLocation>
</comment>
<evidence type="ECO:0000256" key="15">
    <source>
        <dbReference type="ARBA" id="ARBA00048247"/>
    </source>
</evidence>
<dbReference type="InterPro" id="IPR005882">
    <property type="entry name" value="Bifunctional_GlmU"/>
</dbReference>
<evidence type="ECO:0000259" key="19">
    <source>
        <dbReference type="Pfam" id="PF12804"/>
    </source>
</evidence>
<keyword evidence="11 18" id="KW-0573">Peptidoglycan synthesis</keyword>
<dbReference type="PROSITE" id="PS00101">
    <property type="entry name" value="HEXAPEP_TRANSFERASES"/>
    <property type="match status" value="2"/>
</dbReference>
<dbReference type="InterPro" id="IPR018357">
    <property type="entry name" value="Hexapep_transf_CS"/>
</dbReference>
<comment type="similarity">
    <text evidence="3 18">In the N-terminal section; belongs to the N-acetylglucosamine-1-phosphate uridyltransferase family.</text>
</comment>
<evidence type="ECO:0000256" key="17">
    <source>
        <dbReference type="ARBA" id="ARBA00049628"/>
    </source>
</evidence>
<feature type="binding site" evidence="18">
    <location>
        <position position="340"/>
    </location>
    <ligand>
        <name>UDP-N-acetyl-alpha-D-glucosamine</name>
        <dbReference type="ChEBI" id="CHEBI:57705"/>
    </ligand>
</feature>
<feature type="binding site" evidence="18">
    <location>
        <begin position="375"/>
        <end position="376"/>
    </location>
    <ligand>
        <name>acetyl-CoA</name>
        <dbReference type="ChEBI" id="CHEBI:57288"/>
    </ligand>
</feature>
<keyword evidence="7 18" id="KW-0479">Metal-binding</keyword>
<organism evidence="20 21">
    <name type="scientific">Azospirillum picis</name>
    <dbReference type="NCBI Taxonomy" id="488438"/>
    <lineage>
        <taxon>Bacteria</taxon>
        <taxon>Pseudomonadati</taxon>
        <taxon>Pseudomonadota</taxon>
        <taxon>Alphaproteobacteria</taxon>
        <taxon>Rhodospirillales</taxon>
        <taxon>Azospirillaceae</taxon>
        <taxon>Azospirillum</taxon>
    </lineage>
</organism>
<dbReference type="InterPro" id="IPR029044">
    <property type="entry name" value="Nucleotide-diphossugar_trans"/>
</dbReference>
<evidence type="ECO:0000256" key="3">
    <source>
        <dbReference type="ARBA" id="ARBA00007947"/>
    </source>
</evidence>
<dbReference type="SUPFAM" id="SSF53448">
    <property type="entry name" value="Nucleotide-diphospho-sugar transferases"/>
    <property type="match status" value="1"/>
</dbReference>